<organism evidence="6 7">
    <name type="scientific">Digitaria exilis</name>
    <dbReference type="NCBI Taxonomy" id="1010633"/>
    <lineage>
        <taxon>Eukaryota</taxon>
        <taxon>Viridiplantae</taxon>
        <taxon>Streptophyta</taxon>
        <taxon>Embryophyta</taxon>
        <taxon>Tracheophyta</taxon>
        <taxon>Spermatophyta</taxon>
        <taxon>Magnoliopsida</taxon>
        <taxon>Liliopsida</taxon>
        <taxon>Poales</taxon>
        <taxon>Poaceae</taxon>
        <taxon>PACMAD clade</taxon>
        <taxon>Panicoideae</taxon>
        <taxon>Panicodae</taxon>
        <taxon>Paniceae</taxon>
        <taxon>Anthephorinae</taxon>
        <taxon>Digitaria</taxon>
    </lineage>
</organism>
<dbReference type="GO" id="GO:0005840">
    <property type="term" value="C:ribosome"/>
    <property type="evidence" value="ECO:0007669"/>
    <property type="project" value="UniProtKB-KW"/>
</dbReference>
<feature type="region of interest" description="Disordered" evidence="5">
    <location>
        <begin position="225"/>
        <end position="254"/>
    </location>
</feature>
<feature type="compositionally biased region" description="Low complexity" evidence="5">
    <location>
        <begin position="191"/>
        <end position="202"/>
    </location>
</feature>
<gene>
    <name evidence="6" type="ORF">HU200_058591</name>
</gene>
<comment type="subunit">
    <text evidence="4">Component of the large ribosomal subunit.</text>
</comment>
<feature type="region of interest" description="Disordered" evidence="5">
    <location>
        <begin position="183"/>
        <end position="204"/>
    </location>
</feature>
<dbReference type="OrthoDB" id="692193at2759"/>
<comment type="caution">
    <text evidence="6">The sequence shown here is derived from an EMBL/GenBank/DDBJ whole genome shotgun (WGS) entry which is preliminary data.</text>
</comment>
<keyword evidence="1 4" id="KW-0689">Ribosomal protein</keyword>
<protein>
    <recommendedName>
        <fullName evidence="4">60S ribosomal protein L41</fullName>
    </recommendedName>
</protein>
<dbReference type="AlphaFoldDB" id="A0A835ADB4"/>
<evidence type="ECO:0000313" key="7">
    <source>
        <dbReference type="Proteomes" id="UP000636709"/>
    </source>
</evidence>
<keyword evidence="2 4" id="KW-0687">Ribonucleoprotein</keyword>
<evidence type="ECO:0000313" key="6">
    <source>
        <dbReference type="EMBL" id="KAF8659380.1"/>
    </source>
</evidence>
<comment type="similarity">
    <text evidence="3 4">Belongs to the eukaryotic ribosomal protein eS32 family.</text>
</comment>
<evidence type="ECO:0000256" key="1">
    <source>
        <dbReference type="ARBA" id="ARBA00022980"/>
    </source>
</evidence>
<dbReference type="EMBL" id="JACEFO010002462">
    <property type="protein sequence ID" value="KAF8659380.1"/>
    <property type="molecule type" value="Genomic_DNA"/>
</dbReference>
<keyword evidence="7" id="KW-1185">Reference proteome</keyword>
<accession>A0A835ADB4</accession>
<dbReference type="GO" id="GO:1990904">
    <property type="term" value="C:ribonucleoprotein complex"/>
    <property type="evidence" value="ECO:0007669"/>
    <property type="project" value="UniProtKB-KW"/>
</dbReference>
<reference evidence="6" key="1">
    <citation type="submission" date="2020-07" db="EMBL/GenBank/DDBJ databases">
        <title>Genome sequence and genetic diversity analysis of an under-domesticated orphan crop, white fonio (Digitaria exilis).</title>
        <authorList>
            <person name="Bennetzen J.L."/>
            <person name="Chen S."/>
            <person name="Ma X."/>
            <person name="Wang X."/>
            <person name="Yssel A.E.J."/>
            <person name="Chaluvadi S.R."/>
            <person name="Johnson M."/>
            <person name="Gangashetty P."/>
            <person name="Hamidou F."/>
            <person name="Sanogo M.D."/>
            <person name="Zwaenepoel A."/>
            <person name="Wallace J."/>
            <person name="Van De Peer Y."/>
            <person name="Van Deynze A."/>
        </authorList>
    </citation>
    <scope>NUCLEOTIDE SEQUENCE</scope>
    <source>
        <tissue evidence="6">Leaves</tissue>
    </source>
</reference>
<dbReference type="Pfam" id="PF05162">
    <property type="entry name" value="Ribosomal_L41"/>
    <property type="match status" value="1"/>
</dbReference>
<evidence type="ECO:0000256" key="5">
    <source>
        <dbReference type="SAM" id="MobiDB-lite"/>
    </source>
</evidence>
<dbReference type="GO" id="GO:0006412">
    <property type="term" value="P:translation"/>
    <property type="evidence" value="ECO:0007669"/>
    <property type="project" value="InterPro"/>
</dbReference>
<evidence type="ECO:0000256" key="3">
    <source>
        <dbReference type="ARBA" id="ARBA00043969"/>
    </source>
</evidence>
<evidence type="ECO:0000256" key="2">
    <source>
        <dbReference type="ARBA" id="ARBA00023274"/>
    </source>
</evidence>
<dbReference type="Proteomes" id="UP000636709">
    <property type="component" value="Unassembled WGS sequence"/>
</dbReference>
<name>A0A835ADB4_9POAL</name>
<dbReference type="GO" id="GO:0003735">
    <property type="term" value="F:structural constituent of ribosome"/>
    <property type="evidence" value="ECO:0007669"/>
    <property type="project" value="UniProtKB-UniRule"/>
</dbReference>
<proteinExistence type="inferred from homology"/>
<dbReference type="InterPro" id="IPR007836">
    <property type="entry name" value="Ribosomal_eS32"/>
</dbReference>
<sequence>MPCISHQLPHRAIKKLRAKQRQVAMEQKLLSIVLLAILCACPGHALRHLNDVDGDREFSFGSKTAAAAEAAETEPLDPTLSDDYENEISHVEFEPELGSAAPYAAAAAAPVPAATTTATITVAAAAPGAAAAEAAAGIRSMKWWLPPSTMPSFPLFPTPGGGMPGIPGLPMPGMPTMPPHRRLLPPPRPRAPTTRTRTAAATDQRDRCLRVIGARRWTVLELSVPFPPTNQSPNPLKTPRTGRSRPSIRPSRLGFSLSPAPYLYKSEPRANAANIPHRVTAPKSPTRCRRRRETGSSLALELRPLRRDEGQGSSRFRPLTSLVWKKKRMRRLKRKRRKMRQRSK</sequence>
<evidence type="ECO:0000256" key="4">
    <source>
        <dbReference type="RuleBase" id="RU368055"/>
    </source>
</evidence>